<protein>
    <recommendedName>
        <fullName evidence="9">Membrane fusion protein (MFP) family protein</fullName>
    </recommendedName>
</protein>
<dbReference type="NCBIfam" id="TIGR01843">
    <property type="entry name" value="type_I_hlyD"/>
    <property type="match status" value="1"/>
</dbReference>
<dbReference type="KEGG" id="sinb:SIDU_05525"/>
<proteinExistence type="inferred from homology"/>
<dbReference type="InterPro" id="IPR010129">
    <property type="entry name" value="T1SS_HlyD"/>
</dbReference>
<keyword evidence="4 9" id="KW-1003">Cell membrane</keyword>
<evidence type="ECO:0000256" key="1">
    <source>
        <dbReference type="ARBA" id="ARBA00004377"/>
    </source>
</evidence>
<evidence type="ECO:0000256" key="3">
    <source>
        <dbReference type="ARBA" id="ARBA00022448"/>
    </source>
</evidence>
<dbReference type="InterPro" id="IPR058781">
    <property type="entry name" value="HH_AprE-like"/>
</dbReference>
<dbReference type="Pfam" id="PF26002">
    <property type="entry name" value="Beta-barrel_AprE"/>
    <property type="match status" value="1"/>
</dbReference>
<feature type="transmembrane region" description="Helical" evidence="9">
    <location>
        <begin position="36"/>
        <end position="54"/>
    </location>
</feature>
<evidence type="ECO:0000256" key="7">
    <source>
        <dbReference type="ARBA" id="ARBA00022989"/>
    </source>
</evidence>
<dbReference type="RefSeq" id="WP_007685739.1">
    <property type="nucleotide sequence ID" value="NZ_CP013070.1"/>
</dbReference>
<dbReference type="GO" id="GO:0005886">
    <property type="term" value="C:plasma membrane"/>
    <property type="evidence" value="ECO:0007669"/>
    <property type="project" value="UniProtKB-SubCell"/>
</dbReference>
<evidence type="ECO:0000256" key="9">
    <source>
        <dbReference type="RuleBase" id="RU365093"/>
    </source>
</evidence>
<evidence type="ECO:0000256" key="2">
    <source>
        <dbReference type="ARBA" id="ARBA00009477"/>
    </source>
</evidence>
<dbReference type="InterPro" id="IPR050739">
    <property type="entry name" value="MFP"/>
</dbReference>
<keyword evidence="3 9" id="KW-0813">Transport</keyword>
<dbReference type="Gene3D" id="2.40.50.100">
    <property type="match status" value="1"/>
</dbReference>
<dbReference type="PANTHER" id="PTHR30386:SF17">
    <property type="entry name" value="ALKALINE PROTEASE SECRETION PROTEIN APRE"/>
    <property type="match status" value="1"/>
</dbReference>
<keyword evidence="5 9" id="KW-0997">Cell inner membrane</keyword>
<evidence type="ECO:0000313" key="12">
    <source>
        <dbReference type="EMBL" id="APL94009.1"/>
    </source>
</evidence>
<sequence length="460" mass="50635">MKDIQIRDATGAVDLHYPAGRGAEIIDDRPERDMRAGTIVAVLFFVLFLGWAAFARLDAAAYAPGRLTVAGQRQSVQHRDGGVVGAIFVKEGQHVGQGQPLMELADAEVRAQARMYGAQYIELKAQRARLIAEQSGASHVEWPAEFAALDGQEQDDAREAIRLQQTQFDARSSVLAAQTGVLREQANQVQQTTRGYRSQLAASSEQARLIGEELESLRGVAEKGFVSKSRIRALERARADLHGQAGQFSASIARSGAEAGENRLKALEAEKAYRERAASELRDVEFSLNEVLPKYRAAKDQLARLQIRAPAAGTIVGLNVFTVGGVIAAGQKLMDIVPDRAGLVIEARISPEDIDDLKVGQRAQIKFSSLHERDLPIMDGRISRLSADSFQDEKTGMSFYTAEMIVPPRELARIRDVRGEDFSLKAGMPVQLLVPLRRRTALQYALEPLTQSLWLSFREH</sequence>
<reference evidence="12 13" key="1">
    <citation type="journal article" date="2012" name="J. Bacteriol.">
        <title>Genome sequence of Sphingobium indicum B90A, a hexachlorocyclohexane-degrading bacterium.</title>
        <authorList>
            <person name="Anand S."/>
            <person name="Sangwan N."/>
            <person name="Lata P."/>
            <person name="Kaur J."/>
            <person name="Dua A."/>
            <person name="Singh A.K."/>
            <person name="Verma M."/>
            <person name="Kaur J."/>
            <person name="Khurana J.P."/>
            <person name="Khurana P."/>
            <person name="Mathur S."/>
            <person name="Lal R."/>
        </authorList>
    </citation>
    <scope>NUCLEOTIDE SEQUENCE [LARGE SCALE GENOMIC DNA]</scope>
    <source>
        <strain evidence="13">DSM 16412 / CCM 7286 / MTCC 6364 / B90A</strain>
    </source>
</reference>
<dbReference type="GO" id="GO:0015031">
    <property type="term" value="P:protein transport"/>
    <property type="evidence" value="ECO:0007669"/>
    <property type="project" value="InterPro"/>
</dbReference>
<evidence type="ECO:0000256" key="5">
    <source>
        <dbReference type="ARBA" id="ARBA00022519"/>
    </source>
</evidence>
<dbReference type="AlphaFoldDB" id="A0A1L5BMC4"/>
<dbReference type="Proteomes" id="UP000004550">
    <property type="component" value="Chromosome"/>
</dbReference>
<feature type="domain" description="AprE-like long alpha-helical hairpin" evidence="10">
    <location>
        <begin position="109"/>
        <end position="301"/>
    </location>
</feature>
<keyword evidence="6 9" id="KW-0812">Transmembrane</keyword>
<comment type="similarity">
    <text evidence="2 9">Belongs to the membrane fusion protein (MFP) (TC 8.A.1) family.</text>
</comment>
<dbReference type="Pfam" id="PF25994">
    <property type="entry name" value="HH_AprE"/>
    <property type="match status" value="1"/>
</dbReference>
<gene>
    <name evidence="12" type="ORF">SIDU_05525</name>
</gene>
<feature type="domain" description="AprE-like beta-barrel" evidence="11">
    <location>
        <begin position="343"/>
        <end position="435"/>
    </location>
</feature>
<evidence type="ECO:0000313" key="13">
    <source>
        <dbReference type="Proteomes" id="UP000004550"/>
    </source>
</evidence>
<dbReference type="PRINTS" id="PR01490">
    <property type="entry name" value="RTXTOXIND"/>
</dbReference>
<organism evidence="12 13">
    <name type="scientific">Sphingobium indicum (strain DSM 16412 / CCM 7286 / MTCC 6364 / B90A)</name>
    <dbReference type="NCBI Taxonomy" id="861109"/>
    <lineage>
        <taxon>Bacteria</taxon>
        <taxon>Pseudomonadati</taxon>
        <taxon>Pseudomonadota</taxon>
        <taxon>Alphaproteobacteria</taxon>
        <taxon>Sphingomonadales</taxon>
        <taxon>Sphingomonadaceae</taxon>
        <taxon>Sphingobium</taxon>
    </lineage>
</organism>
<dbReference type="Gene3D" id="2.40.30.170">
    <property type="match status" value="1"/>
</dbReference>
<evidence type="ECO:0000256" key="8">
    <source>
        <dbReference type="ARBA" id="ARBA00023136"/>
    </source>
</evidence>
<dbReference type="PANTHER" id="PTHR30386">
    <property type="entry name" value="MEMBRANE FUSION SUBUNIT OF EMRAB-TOLC MULTIDRUG EFFLUX PUMP"/>
    <property type="match status" value="1"/>
</dbReference>
<comment type="subcellular location">
    <subcellularLocation>
        <location evidence="1 9">Cell inner membrane</location>
        <topology evidence="1 9">Single-pass membrane protein</topology>
    </subcellularLocation>
</comment>
<dbReference type="EMBL" id="CP013070">
    <property type="protein sequence ID" value="APL94009.1"/>
    <property type="molecule type" value="Genomic_DNA"/>
</dbReference>
<evidence type="ECO:0000259" key="11">
    <source>
        <dbReference type="Pfam" id="PF26002"/>
    </source>
</evidence>
<evidence type="ECO:0000259" key="10">
    <source>
        <dbReference type="Pfam" id="PF25994"/>
    </source>
</evidence>
<name>A0A1L5BMC4_SPHIB</name>
<accession>A0A1L5BMC4</accession>
<keyword evidence="8 9" id="KW-0472">Membrane</keyword>
<evidence type="ECO:0000256" key="6">
    <source>
        <dbReference type="ARBA" id="ARBA00022692"/>
    </source>
</evidence>
<keyword evidence="7 9" id="KW-1133">Transmembrane helix</keyword>
<evidence type="ECO:0000256" key="4">
    <source>
        <dbReference type="ARBA" id="ARBA00022475"/>
    </source>
</evidence>
<dbReference type="InterPro" id="IPR058982">
    <property type="entry name" value="Beta-barrel_AprE"/>
</dbReference>